<evidence type="ECO:0000259" key="12">
    <source>
        <dbReference type="PROSITE" id="PS50025"/>
    </source>
</evidence>
<dbReference type="PANTHER" id="PTHR10574">
    <property type="entry name" value="NETRIN/LAMININ-RELATED"/>
    <property type="match status" value="1"/>
</dbReference>
<dbReference type="InterPro" id="IPR002049">
    <property type="entry name" value="LE_dom"/>
</dbReference>
<dbReference type="PROSITE" id="PS50027">
    <property type="entry name" value="EGF_LAM_2"/>
    <property type="match status" value="4"/>
</dbReference>
<dbReference type="Pfam" id="PF00054">
    <property type="entry name" value="Laminin_G_1"/>
    <property type="match status" value="1"/>
</dbReference>
<feature type="disulfide bond" evidence="11">
    <location>
        <begin position="132"/>
        <end position="141"/>
    </location>
</feature>
<feature type="disulfide bond" evidence="11">
    <location>
        <begin position="37"/>
        <end position="46"/>
    </location>
</feature>
<dbReference type="Pfam" id="PF00052">
    <property type="entry name" value="Laminin_B"/>
    <property type="match status" value="1"/>
</dbReference>
<keyword evidence="3" id="KW-0272">Extracellular matrix</keyword>
<feature type="disulfide bond" evidence="10">
    <location>
        <begin position="2171"/>
        <end position="2198"/>
    </location>
</feature>
<evidence type="ECO:0000256" key="10">
    <source>
        <dbReference type="PROSITE-ProRule" id="PRU00122"/>
    </source>
</evidence>
<feature type="domain" description="Laminin IV type A" evidence="14">
    <location>
        <begin position="226"/>
        <end position="417"/>
    </location>
</feature>
<sequence length="2200" mass="246291">MVNYWNINSKKGCTKCRCDMMGSAHNDCDDISGQCACKPGVGGTLCDACVVGFWGFSPTGCKKCFPCDKPGHVCDPDTGRCICPPLTHGDDCSLCASGTWDYHSYKGCQYCKCHSKGSLSEQCDLLNGQCKCMTGFEGQLCDQCSPGYYNFPNCRPCNCNPAGTASGECFDDGLCKCNEDGACSCKENVEGKKCASCKLGTFGLSLENPLGCTNCFCFDRTQSCTQADYFWTQLAFPEGRTLSITRGNSPLNVTEGLTLIPFQEFDVSIGILGPYEEPLYWDLTTQFLGDKLTSYNGYIRFTIHSDGELSFKSAPLFPLVQIQGVNGIVIEHYQRKISSSGRYEVRLLEKEWKLRKSRTSVNRETLMIVLQNVKKILVRATDKMKATKIQLKGVTLDVGKPLLDQGRSLRLAVGVEQCDCPKEYSSSSCQNPGKGYYRNYDKHEEETITTSFIKYVGNSRQCSCNGRTNECAPETGLCLNCRDNTAGLHCDICTSGYYGSPNQPRGCQPCKCPSASRNFATTCSVNEEGIFFCECQKGYTGPKCEQCDYGYYGSPKSENGKCVPCNCNELGSLSDQCHSKTGQCSCASLDIVGRDCSQCQPRHILTRNQKCQNCEDSGCTSYLLNFVDLMENVLWAANVTELDPAPNIRLTNLKRRSSALEDDINAALRNKNRMIQIHKIGSGTEPQSEIIQLEVNKNLKTAKKLAYEAENIYQESINIETDISIIRKNLRNIVDRLNSYSVSGIGSEASINQVLFEAKQWLNEMKTHNFGEIDIKARTELSHARILHENMKKLIYGTNEIPRLREDLYKGENKLNDLLKFIDHGLGNSRFTANKNRKNNLTLYEILNSFTKTILLNQKSDKNIFTSLNMYQNGHDVLGEAWESFSALPDKYKILSGSVGKTLEDEEIGISGVVEDYRQRYIEPCEQHGLQLQKIAQELAKMLQNTVGNHVEQTLKAVNVYGNIVTAIERAQIASKSALKKANLALNKAKNDNKPLSNRAEEVRIKSKDLLQEAEGLKKNSLDLKFYLSEITKKWQYYKNNIVDHFSMLETFIPEIKRFTIIVGSFKNTETFAQSALKEVELMINEILETQSQIQIQLRNAAEQLQSFIPGELENIPHKITETSRTMYNVEKQAIYLERRNLDILKADTFVMKNFEQIIDRVGLGNQLASTIKISITNESPDNHCIRSYQVNLSPSVSNEISIIFGIENPNATSGLLVYLPSGKKSESIENRDFMAIEMVDRKIRFLWNNGKGTAVITHNVTIDTAKSLLKDDHAWYRITAERIGHIGRLNVRKVKPIYDIPDFHRWVVGESSPEASVLDVKENDLIYVGGVPEAYQSPDLRSNGKLSGAIYDLTLDDNNIGLWNFVRTSGCRATHSGILHSSIQLHSCYVFHGRGSYATQMNLKAFDPRYLSISLEFMSYDTDSMIFFSLKHENEQFLALELKNGRIHFIIHYGHNKKLKFLSNKSYNSGTWVKVEMARALRNSMETGVLRIVHNGIGEDLMDTLPDVEFDMSNSTMYFGGFPPDFSIKKFLEKHGLNYKDHYSGHLKGITLSNPGYNTMINPLFTATELKNTFYGVEADCNPKAHKSVLLRGNGFLELKSQPLRRDCTFGFTLQTKQPNALLILSTFMGQPIKNSDKNYFSVTLMNGKLVFLFGSEDDTSSPRSFVSEEVYDDGEMHTVVAIKRGRRVSIYVDDGVISGNDGVYLAVNEIPAPITGGLYVGGIPNHLRSSVSGMGKSMHNLNGLIKDIVFIDDLSVRMVSMTNPISFLNAGIGRDDNYEKMTNFFHMTSYIHSSSISQNTLTYTSSLEMQDQEEEGLQRMNILEQEGSFNQRMCTMIAEGAELEDGAFGFGGIEGFVRKSSSLHSPKHLEVSLEFRTSRSNGVLFAFKLRKKGENQKYIIIYLNDDVLNCALLGLTSGALNLQKSLQETKTPLRWNNVGMKYSIESAAHILELFVDKERVQKIQFAHSRPLAPLAKTIYFGRAPKAVEKISPKLYSPFVGCLKEIFVNSNMDSFRYNRKSAKPLLPCFQQVGSGNYFVTNGSHAVYDFPTVSPSPSVYLTISLEFKTPSVLDQRLFSILQLETGTPGVTASLLNGKFEVKLGSEQLHGSKFICPNVWHKIEISVSNDKRVKLIVDGVTDSSSDTDQVLSYNFTEIIFGMLSGELSYMGCLRNVFINGKNMESMKLITSKGVVEDGCSI</sequence>
<accession>A0A0K2T8T8</accession>
<dbReference type="FunFam" id="2.10.25.10:FF:000188">
    <property type="entry name" value="Laminin subunit gamma 2"/>
    <property type="match status" value="1"/>
</dbReference>
<dbReference type="SUPFAM" id="SSF57196">
    <property type="entry name" value="EGF/Laminin"/>
    <property type="match status" value="4"/>
</dbReference>
<dbReference type="SUPFAM" id="SSF49899">
    <property type="entry name" value="Concanavalin A-like lectins/glucanases"/>
    <property type="match status" value="5"/>
</dbReference>
<dbReference type="InterPro" id="IPR000034">
    <property type="entry name" value="Laminin_IV"/>
</dbReference>
<evidence type="ECO:0000259" key="13">
    <source>
        <dbReference type="PROSITE" id="PS50027"/>
    </source>
</evidence>
<evidence type="ECO:0000256" key="3">
    <source>
        <dbReference type="ARBA" id="ARBA00022530"/>
    </source>
</evidence>
<dbReference type="GO" id="GO:0009887">
    <property type="term" value="P:animal organ morphogenesis"/>
    <property type="evidence" value="ECO:0007669"/>
    <property type="project" value="TreeGrafter"/>
</dbReference>
<feature type="domain" description="Laminin EGF-like" evidence="13">
    <location>
        <begin position="157"/>
        <end position="214"/>
    </location>
</feature>
<dbReference type="GO" id="GO:0009888">
    <property type="term" value="P:tissue development"/>
    <property type="evidence" value="ECO:0007669"/>
    <property type="project" value="TreeGrafter"/>
</dbReference>
<evidence type="ECO:0000259" key="14">
    <source>
        <dbReference type="PROSITE" id="PS51115"/>
    </source>
</evidence>
<keyword evidence="6" id="KW-0084">Basement membrane</keyword>
<keyword evidence="4" id="KW-0732">Signal</keyword>
<feature type="domain" description="Laminin G" evidence="12">
    <location>
        <begin position="1388"/>
        <end position="1582"/>
    </location>
</feature>
<dbReference type="EMBL" id="HACA01004505">
    <property type="protein sequence ID" value="CDW21866.1"/>
    <property type="molecule type" value="Transcribed_RNA"/>
</dbReference>
<dbReference type="Pfam" id="PF02210">
    <property type="entry name" value="Laminin_G_2"/>
    <property type="match status" value="4"/>
</dbReference>
<evidence type="ECO:0000256" key="6">
    <source>
        <dbReference type="ARBA" id="ARBA00022869"/>
    </source>
</evidence>
<feature type="disulfide bond" evidence="11">
    <location>
        <begin position="18"/>
        <end position="35"/>
    </location>
</feature>
<evidence type="ECO:0000256" key="7">
    <source>
        <dbReference type="ARBA" id="ARBA00023157"/>
    </source>
</evidence>
<dbReference type="GO" id="GO:0005604">
    <property type="term" value="C:basement membrane"/>
    <property type="evidence" value="ECO:0007669"/>
    <property type="project" value="UniProtKB-SubCell"/>
</dbReference>
<evidence type="ECO:0000256" key="2">
    <source>
        <dbReference type="ARBA" id="ARBA00022525"/>
    </source>
</evidence>
<feature type="disulfide bond" evidence="11">
    <location>
        <begin position="493"/>
        <end position="507"/>
    </location>
</feature>
<feature type="disulfide bond" evidence="11">
    <location>
        <begin position="113"/>
        <end position="130"/>
    </location>
</feature>
<feature type="domain" description="Laminin G" evidence="12">
    <location>
        <begin position="1175"/>
        <end position="1389"/>
    </location>
</feature>
<feature type="disulfide bond" evidence="11">
    <location>
        <begin position="16"/>
        <end position="28"/>
    </location>
</feature>
<dbReference type="PANTHER" id="PTHR10574:SF406">
    <property type="entry name" value="LAMININ SUBUNIT ALPHA 5"/>
    <property type="match status" value="1"/>
</dbReference>
<dbReference type="CDD" id="cd00110">
    <property type="entry name" value="LamG"/>
    <property type="match status" value="5"/>
</dbReference>
<comment type="caution">
    <text evidence="11">Lacks conserved residue(s) required for the propagation of feature annotation.</text>
</comment>
<dbReference type="SMART" id="SM00180">
    <property type="entry name" value="EGF_Lam"/>
    <property type="match status" value="7"/>
</dbReference>
<dbReference type="Pfam" id="PF00053">
    <property type="entry name" value="EGF_laminin"/>
    <property type="match status" value="6"/>
</dbReference>
<keyword evidence="5" id="KW-0677">Repeat</keyword>
<dbReference type="PROSITE" id="PS51115">
    <property type="entry name" value="LAMININ_IVA"/>
    <property type="match status" value="1"/>
</dbReference>
<dbReference type="FunFam" id="2.10.25.10:FF:000074">
    <property type="entry name" value="Laminin subunit alpha"/>
    <property type="match status" value="1"/>
</dbReference>
<feature type="disulfide bond" evidence="11">
    <location>
        <begin position="185"/>
        <end position="194"/>
    </location>
</feature>
<dbReference type="FunFam" id="2.10.25.10:FF:000209">
    <property type="entry name" value="Laminin subunit alpha 5"/>
    <property type="match status" value="1"/>
</dbReference>
<keyword evidence="2" id="KW-0964">Secreted</keyword>
<keyword evidence="7 11" id="KW-1015">Disulfide bond</keyword>
<protein>
    <submittedName>
        <fullName evidence="15">Laminin subunit alpha1like [Bombus terrestris]</fullName>
    </submittedName>
</protein>
<dbReference type="InterPro" id="IPR013320">
    <property type="entry name" value="ConA-like_dom_sf"/>
</dbReference>
<dbReference type="EMBL" id="HACA01004504">
    <property type="protein sequence ID" value="CDW21865.1"/>
    <property type="molecule type" value="Transcribed_RNA"/>
</dbReference>
<evidence type="ECO:0000256" key="1">
    <source>
        <dbReference type="ARBA" id="ARBA00004302"/>
    </source>
</evidence>
<proteinExistence type="predicted"/>
<dbReference type="InterPro" id="IPR000742">
    <property type="entry name" value="EGF"/>
</dbReference>
<comment type="subcellular location">
    <subcellularLocation>
        <location evidence="1">Secreted</location>
        <location evidence="1">Extracellular space</location>
        <location evidence="1">Extracellular matrix</location>
        <location evidence="1">Basement membrane</location>
    </subcellularLocation>
</comment>
<feature type="disulfide bond" evidence="11">
    <location>
        <begin position="481"/>
        <end position="490"/>
    </location>
</feature>
<dbReference type="SMART" id="SM00282">
    <property type="entry name" value="LamG"/>
    <property type="match status" value="5"/>
</dbReference>
<evidence type="ECO:0000256" key="8">
    <source>
        <dbReference type="ARBA" id="ARBA00023180"/>
    </source>
</evidence>
<organism evidence="15">
    <name type="scientific">Lepeophtheirus salmonis</name>
    <name type="common">Salmon louse</name>
    <name type="synonym">Caligus salmonis</name>
    <dbReference type="NCBI Taxonomy" id="72036"/>
    <lineage>
        <taxon>Eukaryota</taxon>
        <taxon>Metazoa</taxon>
        <taxon>Ecdysozoa</taxon>
        <taxon>Arthropoda</taxon>
        <taxon>Crustacea</taxon>
        <taxon>Multicrustacea</taxon>
        <taxon>Hexanauplia</taxon>
        <taxon>Copepoda</taxon>
        <taxon>Siphonostomatoida</taxon>
        <taxon>Caligidae</taxon>
        <taxon>Lepeophtheirus</taxon>
    </lineage>
</organism>
<feature type="domain" description="Laminin G" evidence="12">
    <location>
        <begin position="1589"/>
        <end position="1776"/>
    </location>
</feature>
<dbReference type="Gene3D" id="2.10.25.10">
    <property type="entry name" value="Laminin"/>
    <property type="match status" value="7"/>
</dbReference>
<dbReference type="PROSITE" id="PS50025">
    <property type="entry name" value="LAM_G_DOMAIN"/>
    <property type="match status" value="5"/>
</dbReference>
<dbReference type="CDD" id="cd00055">
    <property type="entry name" value="EGF_Lam"/>
    <property type="match status" value="7"/>
</dbReference>
<dbReference type="PROSITE" id="PS01248">
    <property type="entry name" value="EGF_LAM_1"/>
    <property type="match status" value="4"/>
</dbReference>
<dbReference type="PRINTS" id="PR00011">
    <property type="entry name" value="EGFLAMININ"/>
</dbReference>
<keyword evidence="9 11" id="KW-0424">Laminin EGF-like domain</keyword>
<feature type="domain" description="Laminin G" evidence="12">
    <location>
        <begin position="2037"/>
        <end position="2198"/>
    </location>
</feature>
<evidence type="ECO:0000256" key="5">
    <source>
        <dbReference type="ARBA" id="ARBA00022737"/>
    </source>
</evidence>
<evidence type="ECO:0000256" key="11">
    <source>
        <dbReference type="PROSITE-ProRule" id="PRU00460"/>
    </source>
</evidence>
<feature type="disulfide bond" evidence="11">
    <location>
        <begin position="111"/>
        <end position="123"/>
    </location>
</feature>
<keyword evidence="8" id="KW-0325">Glycoprotein</keyword>
<dbReference type="InterPro" id="IPR050440">
    <property type="entry name" value="Laminin/Netrin_ECM"/>
</dbReference>
<feature type="disulfide bond" evidence="11">
    <location>
        <begin position="157"/>
        <end position="169"/>
    </location>
</feature>
<dbReference type="Gene3D" id="2.60.120.200">
    <property type="match status" value="5"/>
</dbReference>
<evidence type="ECO:0000256" key="9">
    <source>
        <dbReference type="ARBA" id="ARBA00023292"/>
    </source>
</evidence>
<dbReference type="InterPro" id="IPR001791">
    <property type="entry name" value="Laminin_G"/>
</dbReference>
<feature type="domain" description="Laminin G" evidence="12">
    <location>
        <begin position="1848"/>
        <end position="2029"/>
    </location>
</feature>
<dbReference type="SMART" id="SM00281">
    <property type="entry name" value="LamB"/>
    <property type="match status" value="1"/>
</dbReference>
<dbReference type="PROSITE" id="PS00022">
    <property type="entry name" value="EGF_1"/>
    <property type="match status" value="1"/>
</dbReference>
<evidence type="ECO:0000313" key="15">
    <source>
        <dbReference type="EMBL" id="CDW21866.1"/>
    </source>
</evidence>
<feature type="domain" description="Laminin EGF-like" evidence="13">
    <location>
        <begin position="16"/>
        <end position="63"/>
    </location>
</feature>
<evidence type="ECO:0000256" key="4">
    <source>
        <dbReference type="ARBA" id="ARBA00022729"/>
    </source>
</evidence>
<feature type="domain" description="Laminin EGF-like" evidence="13">
    <location>
        <begin position="111"/>
        <end position="156"/>
    </location>
</feature>
<dbReference type="Pfam" id="PF24973">
    <property type="entry name" value="EGF_LMN_ATRN"/>
    <property type="match status" value="1"/>
</dbReference>
<name>A0A0K2T8T8_LEPSM</name>
<dbReference type="OrthoDB" id="6367557at2759"/>
<dbReference type="InterPro" id="IPR056863">
    <property type="entry name" value="LMN_ATRN_NET-like_EGF"/>
</dbReference>
<reference evidence="15" key="1">
    <citation type="submission" date="2014-05" db="EMBL/GenBank/DDBJ databases">
        <authorList>
            <person name="Chronopoulou M."/>
        </authorList>
    </citation>
    <scope>NUCLEOTIDE SEQUENCE</scope>
    <source>
        <tissue evidence="15">Whole organism</tissue>
    </source>
</reference>
<feature type="domain" description="Laminin EGF-like" evidence="13">
    <location>
        <begin position="462"/>
        <end position="509"/>
    </location>
</feature>